<feature type="transmembrane region" description="Helical" evidence="1">
    <location>
        <begin position="79"/>
        <end position="97"/>
    </location>
</feature>
<evidence type="ECO:0000256" key="1">
    <source>
        <dbReference type="SAM" id="Phobius"/>
    </source>
</evidence>
<feature type="transmembrane region" description="Helical" evidence="1">
    <location>
        <begin position="47"/>
        <end position="67"/>
    </location>
</feature>
<gene>
    <name evidence="2" type="ORF">FW778_00730</name>
</gene>
<evidence type="ECO:0000313" key="2">
    <source>
        <dbReference type="EMBL" id="KAA9040599.1"/>
    </source>
</evidence>
<comment type="caution">
    <text evidence="2">The sequence shown here is derived from an EMBL/GenBank/DDBJ whole genome shotgun (WGS) entry which is preliminary data.</text>
</comment>
<sequence>MKLFLFILLSFISVTAILSGLMMIGYPDGSALNLSPGLIEGTPFKNYMVPGILLIIFVGIVNLLAVFYNMKRDPKRYTWALAGGVMVCGWIITQMIIIRSYQWLHIVYLAMGVVVILISFQLKGKVII</sequence>
<name>A0A5J5IHX6_9BACT</name>
<reference evidence="2 3" key="1">
    <citation type="submission" date="2019-09" db="EMBL/GenBank/DDBJ databases">
        <title>Draft genome sequence of Ginsengibacter sp. BR5-29.</title>
        <authorList>
            <person name="Im W.-T."/>
        </authorList>
    </citation>
    <scope>NUCLEOTIDE SEQUENCE [LARGE SCALE GENOMIC DNA]</scope>
    <source>
        <strain evidence="2 3">BR5-29</strain>
    </source>
</reference>
<accession>A0A5J5IHX6</accession>
<feature type="transmembrane region" description="Helical" evidence="1">
    <location>
        <begin position="103"/>
        <end position="122"/>
    </location>
</feature>
<dbReference type="RefSeq" id="WP_150412659.1">
    <property type="nucleotide sequence ID" value="NZ_VYQF01000001.1"/>
</dbReference>
<keyword evidence="1" id="KW-1133">Transmembrane helix</keyword>
<dbReference type="AlphaFoldDB" id="A0A5J5IHX6"/>
<keyword evidence="1" id="KW-0472">Membrane</keyword>
<keyword evidence="3" id="KW-1185">Reference proteome</keyword>
<evidence type="ECO:0000313" key="3">
    <source>
        <dbReference type="Proteomes" id="UP000326903"/>
    </source>
</evidence>
<proteinExistence type="predicted"/>
<keyword evidence="1" id="KW-0812">Transmembrane</keyword>
<dbReference type="EMBL" id="VYQF01000001">
    <property type="protein sequence ID" value="KAA9040599.1"/>
    <property type="molecule type" value="Genomic_DNA"/>
</dbReference>
<protein>
    <submittedName>
        <fullName evidence="2">Uncharacterized protein</fullName>
    </submittedName>
</protein>
<dbReference type="Proteomes" id="UP000326903">
    <property type="component" value="Unassembled WGS sequence"/>
</dbReference>
<organism evidence="2 3">
    <name type="scientific">Ginsengibacter hankyongi</name>
    <dbReference type="NCBI Taxonomy" id="2607284"/>
    <lineage>
        <taxon>Bacteria</taxon>
        <taxon>Pseudomonadati</taxon>
        <taxon>Bacteroidota</taxon>
        <taxon>Chitinophagia</taxon>
        <taxon>Chitinophagales</taxon>
        <taxon>Chitinophagaceae</taxon>
        <taxon>Ginsengibacter</taxon>
    </lineage>
</organism>